<evidence type="ECO:0000256" key="6">
    <source>
        <dbReference type="ARBA" id="ARBA00047388"/>
    </source>
</evidence>
<keyword evidence="4" id="KW-0520">NAD</keyword>
<feature type="domain" description="Thioredoxin" evidence="8">
    <location>
        <begin position="175"/>
        <end position="337"/>
    </location>
</feature>
<dbReference type="Gene3D" id="3.40.30.10">
    <property type="entry name" value="Glutaredoxin"/>
    <property type="match status" value="2"/>
</dbReference>
<organism evidence="9">
    <name type="scientific">Picea sitchensis</name>
    <name type="common">Sitka spruce</name>
    <name type="synonym">Pinus sitchensis</name>
    <dbReference type="NCBI Taxonomy" id="3332"/>
    <lineage>
        <taxon>Eukaryota</taxon>
        <taxon>Viridiplantae</taxon>
        <taxon>Streptophyta</taxon>
        <taxon>Embryophyta</taxon>
        <taxon>Tracheophyta</taxon>
        <taxon>Spermatophyta</taxon>
        <taxon>Pinopsida</taxon>
        <taxon>Pinidae</taxon>
        <taxon>Conifers I</taxon>
        <taxon>Pinales</taxon>
        <taxon>Pinaceae</taxon>
        <taxon>Picea</taxon>
    </lineage>
</organism>
<evidence type="ECO:0000259" key="8">
    <source>
        <dbReference type="PROSITE" id="PS51352"/>
    </source>
</evidence>
<comment type="similarity">
    <text evidence="5">Belongs to the nucleoredoxin family.</text>
</comment>
<accession>A9NWS8</accession>
<protein>
    <recommendedName>
        <fullName evidence="1">protein-disulfide reductase</fullName>
        <ecNumber evidence="1">1.8.1.8</ecNumber>
    </recommendedName>
</protein>
<dbReference type="AlphaFoldDB" id="A9NWS8"/>
<keyword evidence="3" id="KW-0560">Oxidoreductase</keyword>
<dbReference type="InterPro" id="IPR045870">
    <property type="entry name" value="TryX_NRX_thioredoxin_dom"/>
</dbReference>
<comment type="catalytic activity">
    <reaction evidence="6">
        <text>[protein]-dithiol + NAD(+) = [protein]-disulfide + NADH + H(+)</text>
        <dbReference type="Rhea" id="RHEA:18749"/>
        <dbReference type="Rhea" id="RHEA-COMP:10593"/>
        <dbReference type="Rhea" id="RHEA-COMP:10594"/>
        <dbReference type="ChEBI" id="CHEBI:15378"/>
        <dbReference type="ChEBI" id="CHEBI:29950"/>
        <dbReference type="ChEBI" id="CHEBI:50058"/>
        <dbReference type="ChEBI" id="CHEBI:57540"/>
        <dbReference type="ChEBI" id="CHEBI:57945"/>
        <dbReference type="EC" id="1.8.1.8"/>
    </reaction>
</comment>
<dbReference type="CDD" id="cd03009">
    <property type="entry name" value="TryX_like_TryX_NRX"/>
    <property type="match status" value="2"/>
</dbReference>
<comment type="catalytic activity">
    <reaction evidence="7">
        <text>[protein]-dithiol + NADP(+) = [protein]-disulfide + NADPH + H(+)</text>
        <dbReference type="Rhea" id="RHEA:18753"/>
        <dbReference type="Rhea" id="RHEA-COMP:10593"/>
        <dbReference type="Rhea" id="RHEA-COMP:10594"/>
        <dbReference type="ChEBI" id="CHEBI:15378"/>
        <dbReference type="ChEBI" id="CHEBI:29950"/>
        <dbReference type="ChEBI" id="CHEBI:50058"/>
        <dbReference type="ChEBI" id="CHEBI:57783"/>
        <dbReference type="ChEBI" id="CHEBI:58349"/>
        <dbReference type="EC" id="1.8.1.8"/>
    </reaction>
</comment>
<dbReference type="PANTHER" id="PTHR13871:SF96">
    <property type="entry name" value="THIOREDOXIN DOMAIN-CONTAINING PROTEIN"/>
    <property type="match status" value="1"/>
</dbReference>
<dbReference type="EMBL" id="EF085793">
    <property type="protein sequence ID" value="ABK25089.1"/>
    <property type="molecule type" value="mRNA"/>
</dbReference>
<feature type="domain" description="Thioredoxin" evidence="8">
    <location>
        <begin position="1"/>
        <end position="170"/>
    </location>
</feature>
<evidence type="ECO:0000256" key="4">
    <source>
        <dbReference type="ARBA" id="ARBA00023027"/>
    </source>
</evidence>
<name>A9NWS8_PICSI</name>
<dbReference type="PANTHER" id="PTHR13871">
    <property type="entry name" value="THIOREDOXIN"/>
    <property type="match status" value="1"/>
</dbReference>
<dbReference type="InterPro" id="IPR013766">
    <property type="entry name" value="Thioredoxin_domain"/>
</dbReference>
<dbReference type="Pfam" id="PF13905">
    <property type="entry name" value="Thioredoxin_8"/>
    <property type="match status" value="2"/>
</dbReference>
<evidence type="ECO:0000256" key="1">
    <source>
        <dbReference type="ARBA" id="ARBA00012612"/>
    </source>
</evidence>
<reference evidence="9" key="1">
    <citation type="journal article" date="2008" name="BMC Genomics">
        <title>A conifer genomics resource of 200,000 spruce (Picea spp.) ESTs and 6,464 high-quality, sequence-finished full-length cDNAs for Sitka spruce (Picea sitchensis).</title>
        <authorList>
            <person name="Ralph S.G."/>
            <person name="Chun H.J."/>
            <person name="Kolosova N."/>
            <person name="Cooper D."/>
            <person name="Oddy C."/>
            <person name="Ritland C.E."/>
            <person name="Kirkpatrick R."/>
            <person name="Moore R."/>
            <person name="Barber S."/>
            <person name="Holt R.A."/>
            <person name="Jones S.J."/>
            <person name="Marra M.A."/>
            <person name="Douglas C.J."/>
            <person name="Ritland K."/>
            <person name="Bohlmann J."/>
        </authorList>
    </citation>
    <scope>NUCLEOTIDE SEQUENCE</scope>
    <source>
        <tissue evidence="9">Green portion of the leader tissue</tissue>
    </source>
</reference>
<dbReference type="InterPro" id="IPR012336">
    <property type="entry name" value="Thioredoxin-like_fold"/>
</dbReference>
<dbReference type="InterPro" id="IPR052259">
    <property type="entry name" value="Nucleoredoxin-like"/>
</dbReference>
<evidence type="ECO:0000256" key="2">
    <source>
        <dbReference type="ARBA" id="ARBA00022737"/>
    </source>
</evidence>
<dbReference type="InterPro" id="IPR046349">
    <property type="entry name" value="C1-like_sf"/>
</dbReference>
<dbReference type="InterPro" id="IPR036249">
    <property type="entry name" value="Thioredoxin-like_sf"/>
</dbReference>
<dbReference type="EC" id="1.8.1.8" evidence="1"/>
<evidence type="ECO:0000256" key="7">
    <source>
        <dbReference type="ARBA" id="ARBA00047804"/>
    </source>
</evidence>
<dbReference type="SUPFAM" id="SSF52833">
    <property type="entry name" value="Thioredoxin-like"/>
    <property type="match status" value="2"/>
</dbReference>
<proteinExistence type="evidence at transcript level"/>
<keyword evidence="2" id="KW-0677">Repeat</keyword>
<evidence type="ECO:0000256" key="5">
    <source>
        <dbReference type="ARBA" id="ARBA00025782"/>
    </source>
</evidence>
<dbReference type="GO" id="GO:0004791">
    <property type="term" value="F:thioredoxin-disulfide reductase (NADPH) activity"/>
    <property type="evidence" value="ECO:0007669"/>
    <property type="project" value="InterPro"/>
</dbReference>
<evidence type="ECO:0000313" key="9">
    <source>
        <dbReference type="EMBL" id="ABK25089.1"/>
    </source>
</evidence>
<dbReference type="InterPro" id="IPR004146">
    <property type="entry name" value="DC1"/>
</dbReference>
<dbReference type="SUPFAM" id="SSF57889">
    <property type="entry name" value="Cysteine-rich domain"/>
    <property type="match status" value="1"/>
</dbReference>
<sequence length="398" mass="45205">MAELNQQENVVSLADESQKSLRSLLCDEERNFFIRNNGEKVKIEELEGKYVGLYFSAHWCPPCRAFTPILSEIYAKLLEKGDFEIVFISADVDEKSFEKYHRIMPWLALPFSDENTRQKLEQAFQVNSIPCLVVIDKEGKVVTTEGVKIIGDYGVEAYPFSAGRLDQLRAEEEALRAAQTVESLLVSDERDFVIAHGGRKIPVSELVGKTVALYFSAHWCPPCRSFTPKLIQVYTELKERGEVFEVVFISSDEHQDAFEDYYSSMPWLALPFGDKTKKDLTRHFRVEGIPTMIVLGPNGKTVTDDAISVVSIHGSKAYPFTDAQLIRLQKEIEDLAEKSPKEIQYSQHEHPLVLVQSDAFNCDGCDEEGSAWSYYCKECDYDIHLTCALKDQQGPEKL</sequence>
<dbReference type="PROSITE" id="PS51352">
    <property type="entry name" value="THIOREDOXIN_2"/>
    <property type="match status" value="2"/>
</dbReference>
<dbReference type="Pfam" id="PF03107">
    <property type="entry name" value="C1_2"/>
    <property type="match status" value="1"/>
</dbReference>
<evidence type="ECO:0000256" key="3">
    <source>
        <dbReference type="ARBA" id="ARBA00023002"/>
    </source>
</evidence>